<dbReference type="InterPro" id="IPR015854">
    <property type="entry name" value="ABC_transpr_LolD-like"/>
</dbReference>
<dbReference type="PANTHER" id="PTHR24220:SF86">
    <property type="entry name" value="ABC TRANSPORTER ABCH.1"/>
    <property type="match status" value="1"/>
</dbReference>
<comment type="caution">
    <text evidence="5">The sequence shown here is derived from an EMBL/GenBank/DDBJ whole genome shotgun (WGS) entry which is preliminary data.</text>
</comment>
<dbReference type="SMART" id="SM00382">
    <property type="entry name" value="AAA"/>
    <property type="match status" value="1"/>
</dbReference>
<dbReference type="InterPro" id="IPR017871">
    <property type="entry name" value="ABC_transporter-like_CS"/>
</dbReference>
<dbReference type="AlphaFoldDB" id="A0A1F2URE3"/>
<dbReference type="PROSITE" id="PS50893">
    <property type="entry name" value="ABC_TRANSPORTER_2"/>
    <property type="match status" value="1"/>
</dbReference>
<evidence type="ECO:0000256" key="1">
    <source>
        <dbReference type="ARBA" id="ARBA00022448"/>
    </source>
</evidence>
<name>A0A1F2URE3_9ACTN</name>
<organism evidence="5 6">
    <name type="scientific">Candidatus Aquicultor primus</name>
    <dbReference type="NCBI Taxonomy" id="1797195"/>
    <lineage>
        <taxon>Bacteria</taxon>
        <taxon>Bacillati</taxon>
        <taxon>Actinomycetota</taxon>
        <taxon>Candidatus Aquicultoria</taxon>
        <taxon>Candidatus Aquicultorales</taxon>
        <taxon>Candidatus Aquicultoraceae</taxon>
        <taxon>Candidatus Aquicultor</taxon>
    </lineage>
</organism>
<keyword evidence="2" id="KW-0547">Nucleotide-binding</keyword>
<dbReference type="GO" id="GO:0098796">
    <property type="term" value="C:membrane protein complex"/>
    <property type="evidence" value="ECO:0007669"/>
    <property type="project" value="UniProtKB-ARBA"/>
</dbReference>
<dbReference type="FunFam" id="3.40.50.300:FF:000032">
    <property type="entry name" value="Export ABC transporter ATP-binding protein"/>
    <property type="match status" value="1"/>
</dbReference>
<keyword evidence="3 5" id="KW-0067">ATP-binding</keyword>
<sequence>MGNSSACDEAHLNPNGSLIELSKVTKTYESAAGPFTALKDIDISVSEGEFVAVVGKSGSGKSTLLNVITGIDNISSGEVCVASTAVHTLSQEQLAMWRGKNIGVVFQFFQLLPTLTVAENVMMPMYFCRTYPVRERRERALSLLEKVGIPEQANKLPANLSGGQQQRAAIARALANDPPILVADEPTGNLDSQTSEDVLRSFAELAAEGKTVVMVTHERDLNHYFTKTIMLADGAIVAGGAAKTEVAHNG</sequence>
<dbReference type="Pfam" id="PF00005">
    <property type="entry name" value="ABC_tran"/>
    <property type="match status" value="1"/>
</dbReference>
<dbReference type="Proteomes" id="UP000178086">
    <property type="component" value="Unassembled WGS sequence"/>
</dbReference>
<dbReference type="PROSITE" id="PS00211">
    <property type="entry name" value="ABC_TRANSPORTER_1"/>
    <property type="match status" value="1"/>
</dbReference>
<reference evidence="5 6" key="1">
    <citation type="journal article" date="2016" name="Nat. Commun.">
        <title>Thousands of microbial genomes shed light on interconnected biogeochemical processes in an aquifer system.</title>
        <authorList>
            <person name="Anantharaman K."/>
            <person name="Brown C.T."/>
            <person name="Hug L.A."/>
            <person name="Sharon I."/>
            <person name="Castelle C.J."/>
            <person name="Probst A.J."/>
            <person name="Thomas B.C."/>
            <person name="Singh A."/>
            <person name="Wilkins M.J."/>
            <person name="Karaoz U."/>
            <person name="Brodie E.L."/>
            <person name="Williams K.H."/>
            <person name="Hubbard S.S."/>
            <person name="Banfield J.F."/>
        </authorList>
    </citation>
    <scope>NUCLEOTIDE SEQUENCE [LARGE SCALE GENOMIC DNA]</scope>
</reference>
<dbReference type="GO" id="GO:0016887">
    <property type="term" value="F:ATP hydrolysis activity"/>
    <property type="evidence" value="ECO:0007669"/>
    <property type="project" value="InterPro"/>
</dbReference>
<dbReference type="GO" id="GO:0005524">
    <property type="term" value="F:ATP binding"/>
    <property type="evidence" value="ECO:0007669"/>
    <property type="project" value="UniProtKB-KW"/>
</dbReference>
<dbReference type="SUPFAM" id="SSF52540">
    <property type="entry name" value="P-loop containing nucleoside triphosphate hydrolases"/>
    <property type="match status" value="1"/>
</dbReference>
<dbReference type="InterPro" id="IPR003593">
    <property type="entry name" value="AAA+_ATPase"/>
</dbReference>
<evidence type="ECO:0000256" key="3">
    <source>
        <dbReference type="ARBA" id="ARBA00022840"/>
    </source>
</evidence>
<evidence type="ECO:0000256" key="2">
    <source>
        <dbReference type="ARBA" id="ARBA00022741"/>
    </source>
</evidence>
<dbReference type="EMBL" id="MELI01000015">
    <property type="protein sequence ID" value="OFW35507.1"/>
    <property type="molecule type" value="Genomic_DNA"/>
</dbReference>
<dbReference type="CDD" id="cd03255">
    <property type="entry name" value="ABC_MJ0796_LolCDE_FtsE"/>
    <property type="match status" value="1"/>
</dbReference>
<accession>A0A1F2URE3</accession>
<dbReference type="InterPro" id="IPR003439">
    <property type="entry name" value="ABC_transporter-like_ATP-bd"/>
</dbReference>
<dbReference type="GO" id="GO:0022857">
    <property type="term" value="F:transmembrane transporter activity"/>
    <property type="evidence" value="ECO:0007669"/>
    <property type="project" value="TreeGrafter"/>
</dbReference>
<feature type="domain" description="ABC transporter" evidence="4">
    <location>
        <begin position="19"/>
        <end position="250"/>
    </location>
</feature>
<evidence type="ECO:0000313" key="5">
    <source>
        <dbReference type="EMBL" id="OFW35507.1"/>
    </source>
</evidence>
<dbReference type="Gene3D" id="3.40.50.300">
    <property type="entry name" value="P-loop containing nucleotide triphosphate hydrolases"/>
    <property type="match status" value="1"/>
</dbReference>
<protein>
    <submittedName>
        <fullName evidence="5">ABC transporter ATP-binding protein</fullName>
    </submittedName>
</protein>
<evidence type="ECO:0000313" key="6">
    <source>
        <dbReference type="Proteomes" id="UP000178086"/>
    </source>
</evidence>
<dbReference type="GO" id="GO:0005886">
    <property type="term" value="C:plasma membrane"/>
    <property type="evidence" value="ECO:0007669"/>
    <property type="project" value="TreeGrafter"/>
</dbReference>
<dbReference type="InterPro" id="IPR017911">
    <property type="entry name" value="MacB-like_ATP-bd"/>
</dbReference>
<dbReference type="PANTHER" id="PTHR24220">
    <property type="entry name" value="IMPORT ATP-BINDING PROTEIN"/>
    <property type="match status" value="1"/>
</dbReference>
<evidence type="ECO:0000259" key="4">
    <source>
        <dbReference type="PROSITE" id="PS50893"/>
    </source>
</evidence>
<proteinExistence type="predicted"/>
<gene>
    <name evidence="5" type="ORF">A2074_07155</name>
</gene>
<dbReference type="InterPro" id="IPR027417">
    <property type="entry name" value="P-loop_NTPase"/>
</dbReference>
<keyword evidence="1" id="KW-0813">Transport</keyword>